<accession>A0AA40DCE7</accession>
<dbReference type="PANTHER" id="PTHR43586:SF21">
    <property type="entry name" value="PYRIDOXAL PHOSPHATE (PLP)-DEPENDENT ASPARTATE AMINOTRANSFERASE SUPERFAMILY"/>
    <property type="match status" value="1"/>
</dbReference>
<dbReference type="Proteomes" id="UP001174997">
    <property type="component" value="Unassembled WGS sequence"/>
</dbReference>
<evidence type="ECO:0000259" key="1">
    <source>
        <dbReference type="Pfam" id="PF00266"/>
    </source>
</evidence>
<sequence>MAPDVPRHMDNVRASFPALSGDHVFFDNAAGTQVLRSVADRVRDYLLTPNLVNDGYQAAANFINASPDEIVFGSSATQLLRNLSHALSFSPGDEIVLCPLDHESNIAPWIALAARQTLQIKWWHPHLPTPSSTNPTLDFSSPPPISPLTRLLCLTHTTNILGTIHPIKLLSAQIRSLNPRTLLCVDGVAYAPHRQIDVQDLGVDFYVFSWYKLFGPRISQLYASPRARSQLQPMGHFFNPAESLDDKVGLAGGWCQELIYGIPAVVEYLTPRWDRIVDQEERLQSALLGCLGEWREEVLVYGEWGGGAGARVPTVSFRVKGWKSRDVVEAVERETDGKVKMRWGTFYSVRLAKEVLGLDDEDGVVRVSLVHYNTVKEVRLFYNALLKVLGHKESVDGMEKSISKI</sequence>
<evidence type="ECO:0000313" key="3">
    <source>
        <dbReference type="Proteomes" id="UP001174997"/>
    </source>
</evidence>
<feature type="domain" description="Aminotransferase class V" evidence="1">
    <location>
        <begin position="25"/>
        <end position="380"/>
    </location>
</feature>
<dbReference type="PANTHER" id="PTHR43586">
    <property type="entry name" value="CYSTEINE DESULFURASE"/>
    <property type="match status" value="1"/>
</dbReference>
<dbReference type="EMBL" id="JAULSY010000055">
    <property type="protein sequence ID" value="KAK0668554.1"/>
    <property type="molecule type" value="Genomic_DNA"/>
</dbReference>
<protein>
    <submittedName>
        <fullName evidence="2">Cysteine desulfurase</fullName>
    </submittedName>
</protein>
<evidence type="ECO:0000313" key="2">
    <source>
        <dbReference type="EMBL" id="KAK0668554.1"/>
    </source>
</evidence>
<dbReference type="InterPro" id="IPR000192">
    <property type="entry name" value="Aminotrans_V_dom"/>
</dbReference>
<dbReference type="InterPro" id="IPR015421">
    <property type="entry name" value="PyrdxlP-dep_Trfase_major"/>
</dbReference>
<dbReference type="Pfam" id="PF00266">
    <property type="entry name" value="Aminotran_5"/>
    <property type="match status" value="1"/>
</dbReference>
<dbReference type="AlphaFoldDB" id="A0AA40DCE7"/>
<organism evidence="2 3">
    <name type="scientific">Cercophora samala</name>
    <dbReference type="NCBI Taxonomy" id="330535"/>
    <lineage>
        <taxon>Eukaryota</taxon>
        <taxon>Fungi</taxon>
        <taxon>Dikarya</taxon>
        <taxon>Ascomycota</taxon>
        <taxon>Pezizomycotina</taxon>
        <taxon>Sordariomycetes</taxon>
        <taxon>Sordariomycetidae</taxon>
        <taxon>Sordariales</taxon>
        <taxon>Lasiosphaeriaceae</taxon>
        <taxon>Cercophora</taxon>
    </lineage>
</organism>
<keyword evidence="3" id="KW-1185">Reference proteome</keyword>
<comment type="caution">
    <text evidence="2">The sequence shown here is derived from an EMBL/GenBank/DDBJ whole genome shotgun (WGS) entry which is preliminary data.</text>
</comment>
<proteinExistence type="predicted"/>
<dbReference type="InterPro" id="IPR015424">
    <property type="entry name" value="PyrdxlP-dep_Trfase"/>
</dbReference>
<dbReference type="Gene3D" id="3.90.1150.10">
    <property type="entry name" value="Aspartate Aminotransferase, domain 1"/>
    <property type="match status" value="1"/>
</dbReference>
<dbReference type="InterPro" id="IPR015422">
    <property type="entry name" value="PyrdxlP-dep_Trfase_small"/>
</dbReference>
<reference evidence="2" key="1">
    <citation type="submission" date="2023-06" db="EMBL/GenBank/DDBJ databases">
        <title>Genome-scale phylogeny and comparative genomics of the fungal order Sordariales.</title>
        <authorList>
            <consortium name="Lawrence Berkeley National Laboratory"/>
            <person name="Hensen N."/>
            <person name="Bonometti L."/>
            <person name="Westerberg I."/>
            <person name="Brannstrom I.O."/>
            <person name="Guillou S."/>
            <person name="Cros-Aarteil S."/>
            <person name="Calhoun S."/>
            <person name="Haridas S."/>
            <person name="Kuo A."/>
            <person name="Mondo S."/>
            <person name="Pangilinan J."/>
            <person name="Riley R."/>
            <person name="Labutti K."/>
            <person name="Andreopoulos B."/>
            <person name="Lipzen A."/>
            <person name="Chen C."/>
            <person name="Yanf M."/>
            <person name="Daum C."/>
            <person name="Ng V."/>
            <person name="Clum A."/>
            <person name="Steindorff A."/>
            <person name="Ohm R."/>
            <person name="Martin F."/>
            <person name="Silar P."/>
            <person name="Natvig D."/>
            <person name="Lalanne C."/>
            <person name="Gautier V."/>
            <person name="Ament-Velasquez S.L."/>
            <person name="Kruys A."/>
            <person name="Hutchinson M.I."/>
            <person name="Powell A.J."/>
            <person name="Barry K."/>
            <person name="Miller A.N."/>
            <person name="Grigoriev I.V."/>
            <person name="Debuchy R."/>
            <person name="Gladieux P."/>
            <person name="Thoren M.H."/>
            <person name="Johannesson H."/>
        </authorList>
    </citation>
    <scope>NUCLEOTIDE SEQUENCE</scope>
    <source>
        <strain evidence="2">CBS 307.81</strain>
    </source>
</reference>
<dbReference type="Gene3D" id="3.40.640.10">
    <property type="entry name" value="Type I PLP-dependent aspartate aminotransferase-like (Major domain)"/>
    <property type="match status" value="1"/>
</dbReference>
<gene>
    <name evidence="2" type="ORF">QBC41DRAFT_393604</name>
</gene>
<name>A0AA40DCE7_9PEZI</name>
<dbReference type="SUPFAM" id="SSF53383">
    <property type="entry name" value="PLP-dependent transferases"/>
    <property type="match status" value="1"/>
</dbReference>